<evidence type="ECO:0000259" key="1">
    <source>
        <dbReference type="Pfam" id="PF12728"/>
    </source>
</evidence>
<dbReference type="InterPro" id="IPR041657">
    <property type="entry name" value="HTH_17"/>
</dbReference>
<dbReference type="Proteomes" id="UP000548067">
    <property type="component" value="Unassembled WGS sequence"/>
</dbReference>
<sequence length="92" mass="11080">MMKLESGRQLTDEQFKDMVLLLLSELLDRHYQNKHTDHEYYDSADVKQLLKISDRTLQRLRKSGEIPYIRIGRKIFYPKSFFTEASKNLRKD</sequence>
<dbReference type="EMBL" id="JABCJF010000003">
    <property type="protein sequence ID" value="NMR34316.1"/>
    <property type="molecule type" value="Genomic_DNA"/>
</dbReference>
<name>A0A848N1U3_9FLAO</name>
<evidence type="ECO:0000313" key="3">
    <source>
        <dbReference type="Proteomes" id="UP000548067"/>
    </source>
</evidence>
<reference evidence="2 3" key="1">
    <citation type="submission" date="2020-04" db="EMBL/GenBank/DDBJ databases">
        <title>Genome analysis and antimicrobial resistance characteristics of Chryseobacterium aquaticum isolated from farmed salmonids.</title>
        <authorList>
            <person name="Saticioglu I.B."/>
            <person name="Duman M."/>
            <person name="Altun S."/>
        </authorList>
    </citation>
    <scope>NUCLEOTIDE SEQUENCE [LARGE SCALE GENOMIC DNA]</scope>
    <source>
        <strain evidence="2 3">C-174</strain>
    </source>
</reference>
<gene>
    <name evidence="2" type="ORF">HIO71_08850</name>
</gene>
<dbReference type="PANTHER" id="PTHR34585:SF22">
    <property type="entry name" value="HELIX-TURN-HELIX DOMAIN-CONTAINING PROTEIN"/>
    <property type="match status" value="1"/>
</dbReference>
<comment type="caution">
    <text evidence="2">The sequence shown here is derived from an EMBL/GenBank/DDBJ whole genome shotgun (WGS) entry which is preliminary data.</text>
</comment>
<dbReference type="AlphaFoldDB" id="A0A848N1U3"/>
<organism evidence="2 3">
    <name type="scientific">Chryseobacterium aquaticum</name>
    <dbReference type="NCBI Taxonomy" id="452084"/>
    <lineage>
        <taxon>Bacteria</taxon>
        <taxon>Pseudomonadati</taxon>
        <taxon>Bacteroidota</taxon>
        <taxon>Flavobacteriia</taxon>
        <taxon>Flavobacteriales</taxon>
        <taxon>Weeksellaceae</taxon>
        <taxon>Chryseobacterium group</taxon>
        <taxon>Chryseobacterium</taxon>
    </lineage>
</organism>
<dbReference type="RefSeq" id="WP_169321171.1">
    <property type="nucleotide sequence ID" value="NZ_JABCJF010000003.1"/>
</dbReference>
<dbReference type="InterPro" id="IPR009061">
    <property type="entry name" value="DNA-bd_dom_put_sf"/>
</dbReference>
<evidence type="ECO:0000313" key="2">
    <source>
        <dbReference type="EMBL" id="NMR34316.1"/>
    </source>
</evidence>
<feature type="domain" description="Helix-turn-helix" evidence="1">
    <location>
        <begin position="40"/>
        <end position="80"/>
    </location>
</feature>
<dbReference type="Pfam" id="PF12728">
    <property type="entry name" value="HTH_17"/>
    <property type="match status" value="1"/>
</dbReference>
<dbReference type="PANTHER" id="PTHR34585">
    <property type="match status" value="1"/>
</dbReference>
<protein>
    <submittedName>
        <fullName evidence="2">Helix-turn-helix domain-containing protein</fullName>
    </submittedName>
</protein>
<accession>A0A848N1U3</accession>
<dbReference type="SUPFAM" id="SSF46955">
    <property type="entry name" value="Putative DNA-binding domain"/>
    <property type="match status" value="1"/>
</dbReference>
<proteinExistence type="predicted"/>